<dbReference type="WBParaSite" id="TASK_0001028801-mRNA-1">
    <property type="protein sequence ID" value="TASK_0001028801-mRNA-1"/>
    <property type="gene ID" value="TASK_0001028801"/>
</dbReference>
<feature type="region of interest" description="Disordered" evidence="1">
    <location>
        <begin position="1"/>
        <end position="34"/>
    </location>
</feature>
<keyword evidence="3" id="KW-1185">Reference proteome</keyword>
<dbReference type="STRING" id="60517.A0A0R3WHE5"/>
<dbReference type="AlphaFoldDB" id="A0A0R3WHE5"/>
<dbReference type="GO" id="GO:0014808">
    <property type="term" value="P:release of sequestered calcium ion into cytosol by sarcoplasmic reticulum"/>
    <property type="evidence" value="ECO:0007669"/>
    <property type="project" value="TreeGrafter"/>
</dbReference>
<feature type="compositionally biased region" description="Acidic residues" evidence="1">
    <location>
        <begin position="19"/>
        <end position="32"/>
    </location>
</feature>
<proteinExistence type="predicted"/>
<protein>
    <submittedName>
        <fullName evidence="4">Calpain catalytic domain-containing protein</fullName>
    </submittedName>
</protein>
<dbReference type="GO" id="GO:0034704">
    <property type="term" value="C:calcium channel complex"/>
    <property type="evidence" value="ECO:0007669"/>
    <property type="project" value="TreeGrafter"/>
</dbReference>
<dbReference type="OrthoDB" id="300855at2759"/>
<dbReference type="GO" id="GO:0006941">
    <property type="term" value="P:striated muscle contraction"/>
    <property type="evidence" value="ECO:0007669"/>
    <property type="project" value="TreeGrafter"/>
</dbReference>
<evidence type="ECO:0000256" key="1">
    <source>
        <dbReference type="SAM" id="MobiDB-lite"/>
    </source>
</evidence>
<organism evidence="4">
    <name type="scientific">Taenia asiatica</name>
    <name type="common">Asian tapeworm</name>
    <dbReference type="NCBI Taxonomy" id="60517"/>
    <lineage>
        <taxon>Eukaryota</taxon>
        <taxon>Metazoa</taxon>
        <taxon>Spiralia</taxon>
        <taxon>Lophotrochozoa</taxon>
        <taxon>Platyhelminthes</taxon>
        <taxon>Cestoda</taxon>
        <taxon>Eucestoda</taxon>
        <taxon>Cyclophyllidea</taxon>
        <taxon>Taeniidae</taxon>
        <taxon>Taenia</taxon>
    </lineage>
</organism>
<dbReference type="InterPro" id="IPR015925">
    <property type="entry name" value="Ryanodine_IP3_receptor"/>
</dbReference>
<reference evidence="4" key="1">
    <citation type="submission" date="2017-02" db="UniProtKB">
        <authorList>
            <consortium name="WormBaseParasite"/>
        </authorList>
    </citation>
    <scope>IDENTIFICATION</scope>
</reference>
<dbReference type="PANTHER" id="PTHR46399">
    <property type="entry name" value="B30.2/SPRY DOMAIN-CONTAINING PROTEIN"/>
    <property type="match status" value="1"/>
</dbReference>
<dbReference type="GO" id="GO:0030018">
    <property type="term" value="C:Z disc"/>
    <property type="evidence" value="ECO:0007669"/>
    <property type="project" value="TreeGrafter"/>
</dbReference>
<dbReference type="GO" id="GO:0033017">
    <property type="term" value="C:sarcoplasmic reticulum membrane"/>
    <property type="evidence" value="ECO:0007669"/>
    <property type="project" value="TreeGrafter"/>
</dbReference>
<dbReference type="GO" id="GO:0042383">
    <property type="term" value="C:sarcolemma"/>
    <property type="evidence" value="ECO:0007669"/>
    <property type="project" value="TreeGrafter"/>
</dbReference>
<evidence type="ECO:0000313" key="4">
    <source>
        <dbReference type="WBParaSite" id="TASK_0001028801-mRNA-1"/>
    </source>
</evidence>
<dbReference type="GO" id="GO:0005790">
    <property type="term" value="C:smooth endoplasmic reticulum"/>
    <property type="evidence" value="ECO:0007669"/>
    <property type="project" value="TreeGrafter"/>
</dbReference>
<accession>A0A0R3WHE5</accession>
<gene>
    <name evidence="2" type="ORF">TASK_LOCUS10289</name>
</gene>
<evidence type="ECO:0000313" key="3">
    <source>
        <dbReference type="Proteomes" id="UP000282613"/>
    </source>
</evidence>
<sequence>KDDEIGGSNGSSGGGSDESSAEEELTFQEQGEEEQKQRLRFQQNRLSDCSAVAMVLLELAASKGEATLVALATVKLGIAILLEGNASVQIRMLAYLAEKPFQDCLRTQSSNTTSMNLIICTVDYLLRLQESIMDFYWHFSNKPVIDDSGRKNFIKAKKMGKNYSAPSQNALG</sequence>
<evidence type="ECO:0000313" key="2">
    <source>
        <dbReference type="EMBL" id="VDK51136.1"/>
    </source>
</evidence>
<name>A0A0R3WHE5_TAEAS</name>
<dbReference type="PANTHER" id="PTHR46399:SF8">
    <property type="entry name" value="B30.2_SPRY DOMAIN-CONTAINING PROTEIN"/>
    <property type="match status" value="1"/>
</dbReference>
<feature type="compositionally biased region" description="Gly residues" evidence="1">
    <location>
        <begin position="7"/>
        <end position="16"/>
    </location>
</feature>
<dbReference type="GO" id="GO:0005219">
    <property type="term" value="F:ryanodine-sensitive calcium-release channel activity"/>
    <property type="evidence" value="ECO:0007669"/>
    <property type="project" value="TreeGrafter"/>
</dbReference>
<dbReference type="Proteomes" id="UP000282613">
    <property type="component" value="Unassembled WGS sequence"/>
</dbReference>
<dbReference type="EMBL" id="UYRS01022147">
    <property type="protein sequence ID" value="VDK51136.1"/>
    <property type="molecule type" value="Genomic_DNA"/>
</dbReference>
<reference evidence="2 3" key="2">
    <citation type="submission" date="2018-11" db="EMBL/GenBank/DDBJ databases">
        <authorList>
            <consortium name="Pathogen Informatics"/>
        </authorList>
    </citation>
    <scope>NUCLEOTIDE SEQUENCE [LARGE SCALE GENOMIC DNA]</scope>
</reference>